<gene>
    <name evidence="2" type="ORF">TTEB3V08_LOCUS1241</name>
</gene>
<dbReference type="EMBL" id="OE000256">
    <property type="protein sequence ID" value="CAD7453089.1"/>
    <property type="molecule type" value="Genomic_DNA"/>
</dbReference>
<organism evidence="2">
    <name type="scientific">Timema tahoe</name>
    <dbReference type="NCBI Taxonomy" id="61484"/>
    <lineage>
        <taxon>Eukaryota</taxon>
        <taxon>Metazoa</taxon>
        <taxon>Ecdysozoa</taxon>
        <taxon>Arthropoda</taxon>
        <taxon>Hexapoda</taxon>
        <taxon>Insecta</taxon>
        <taxon>Pterygota</taxon>
        <taxon>Neoptera</taxon>
        <taxon>Polyneoptera</taxon>
        <taxon>Phasmatodea</taxon>
        <taxon>Timematodea</taxon>
        <taxon>Timematoidea</taxon>
        <taxon>Timematidae</taxon>
        <taxon>Timema</taxon>
    </lineage>
</organism>
<feature type="region of interest" description="Disordered" evidence="1">
    <location>
        <begin position="1"/>
        <end position="20"/>
    </location>
</feature>
<accession>A0A7R9FGR3</accession>
<evidence type="ECO:0000256" key="1">
    <source>
        <dbReference type="SAM" id="MobiDB-lite"/>
    </source>
</evidence>
<evidence type="ECO:0000313" key="2">
    <source>
        <dbReference type="EMBL" id="CAD7453089.1"/>
    </source>
</evidence>
<proteinExistence type="predicted"/>
<name>A0A7R9FGR3_9NEOP</name>
<sequence length="84" mass="9489">MDKSASRSPERQDHPETDLEVEYEVTLPMWNLRCGNVYQGGNTAGLDLGRRINYSPNNRRAPSTLRVGVTEKKRVGVQRTRSGD</sequence>
<reference evidence="2" key="1">
    <citation type="submission" date="2020-11" db="EMBL/GenBank/DDBJ databases">
        <authorList>
            <person name="Tran Van P."/>
        </authorList>
    </citation>
    <scope>NUCLEOTIDE SEQUENCE</scope>
</reference>
<feature type="compositionally biased region" description="Basic and acidic residues" evidence="1">
    <location>
        <begin position="1"/>
        <end position="17"/>
    </location>
</feature>
<dbReference type="AlphaFoldDB" id="A0A7R9FGR3"/>
<protein>
    <submittedName>
        <fullName evidence="2">Uncharacterized protein</fullName>
    </submittedName>
</protein>